<accession>A0ABV0NFL6</accession>
<proteinExistence type="predicted"/>
<evidence type="ECO:0000313" key="2">
    <source>
        <dbReference type="Proteomes" id="UP001476798"/>
    </source>
</evidence>
<keyword evidence="2" id="KW-1185">Reference proteome</keyword>
<protein>
    <submittedName>
        <fullName evidence="1">Uncharacterized protein</fullName>
    </submittedName>
</protein>
<evidence type="ECO:0000313" key="1">
    <source>
        <dbReference type="EMBL" id="MEQ2170167.1"/>
    </source>
</evidence>
<dbReference type="Proteomes" id="UP001476798">
    <property type="component" value="Unassembled WGS sequence"/>
</dbReference>
<comment type="caution">
    <text evidence="1">The sequence shown here is derived from an EMBL/GenBank/DDBJ whole genome shotgun (WGS) entry which is preliminary data.</text>
</comment>
<name>A0ABV0NFL6_9TELE</name>
<reference evidence="1 2" key="1">
    <citation type="submission" date="2021-06" db="EMBL/GenBank/DDBJ databases">
        <authorList>
            <person name="Palmer J.M."/>
        </authorList>
    </citation>
    <scope>NUCLEOTIDE SEQUENCE [LARGE SCALE GENOMIC DNA]</scope>
    <source>
        <strain evidence="1 2">GA_2019</strain>
        <tissue evidence="1">Muscle</tissue>
    </source>
</reference>
<organism evidence="1 2">
    <name type="scientific">Goodea atripinnis</name>
    <dbReference type="NCBI Taxonomy" id="208336"/>
    <lineage>
        <taxon>Eukaryota</taxon>
        <taxon>Metazoa</taxon>
        <taxon>Chordata</taxon>
        <taxon>Craniata</taxon>
        <taxon>Vertebrata</taxon>
        <taxon>Euteleostomi</taxon>
        <taxon>Actinopterygii</taxon>
        <taxon>Neopterygii</taxon>
        <taxon>Teleostei</taxon>
        <taxon>Neoteleostei</taxon>
        <taxon>Acanthomorphata</taxon>
        <taxon>Ovalentaria</taxon>
        <taxon>Atherinomorphae</taxon>
        <taxon>Cyprinodontiformes</taxon>
        <taxon>Goodeidae</taxon>
        <taxon>Goodea</taxon>
    </lineage>
</organism>
<gene>
    <name evidence="1" type="ORF">GOODEAATRI_032577</name>
</gene>
<sequence>MVGVKKQKSLPYLYVHSIGIHSNSLLKSALTGCLALQLSIDYLLCSECTTFYVFYMSPSQSPGRNTLHQPHAFFSFSATVYSKACTNTKRAHCKNIIQSVGI</sequence>
<dbReference type="EMBL" id="JAHRIO010036141">
    <property type="protein sequence ID" value="MEQ2170167.1"/>
    <property type="molecule type" value="Genomic_DNA"/>
</dbReference>